<sequence>MSDDDFPKIPPGGKYLFDAAHEIVRKHGPEFLIELEKQRARLGCTEKILLSAVEELRREGYMSDKFADKDTGAGVPRGFVMTSDGVFYQVPSSSDLPIHVCSQIYVHRASGYMGEPMLSACLEVQHFKGGEFKGVLIDGKHLRALDALLDKLEELGAWIGASNQQRELFLKYLDESMRDLWIEARRESAAREDEEEAAMCRAAAGRVIESGPRTTQEASP</sequence>
<dbReference type="RefSeq" id="WP_219760767.1">
    <property type="nucleotide sequence ID" value="NZ_JAHYBZ010000001.1"/>
</dbReference>
<evidence type="ECO:0000313" key="1">
    <source>
        <dbReference type="EMBL" id="MBW6396386.1"/>
    </source>
</evidence>
<gene>
    <name evidence="1" type="ORF">KPL78_00940</name>
</gene>
<proteinExistence type="predicted"/>
<accession>A0ABS7A274</accession>
<name>A0ABS7A274_9PROT</name>
<dbReference type="Proteomes" id="UP001196565">
    <property type="component" value="Unassembled WGS sequence"/>
</dbReference>
<dbReference type="EMBL" id="JAHYBZ010000001">
    <property type="protein sequence ID" value="MBW6396386.1"/>
    <property type="molecule type" value="Genomic_DNA"/>
</dbReference>
<protein>
    <submittedName>
        <fullName evidence="1">Uncharacterized protein</fullName>
    </submittedName>
</protein>
<comment type="caution">
    <text evidence="1">The sequence shown here is derived from an EMBL/GenBank/DDBJ whole genome shotgun (WGS) entry which is preliminary data.</text>
</comment>
<keyword evidence="2" id="KW-1185">Reference proteome</keyword>
<organism evidence="1 2">
    <name type="scientific">Roseomonas alba</name>
    <dbReference type="NCBI Taxonomy" id="2846776"/>
    <lineage>
        <taxon>Bacteria</taxon>
        <taxon>Pseudomonadati</taxon>
        <taxon>Pseudomonadota</taxon>
        <taxon>Alphaproteobacteria</taxon>
        <taxon>Acetobacterales</taxon>
        <taxon>Roseomonadaceae</taxon>
        <taxon>Roseomonas</taxon>
    </lineage>
</organism>
<evidence type="ECO:0000313" key="2">
    <source>
        <dbReference type="Proteomes" id="UP001196565"/>
    </source>
</evidence>
<reference evidence="1 2" key="1">
    <citation type="submission" date="2021-07" db="EMBL/GenBank/DDBJ databases">
        <authorList>
            <person name="So Y."/>
        </authorList>
    </citation>
    <scope>NUCLEOTIDE SEQUENCE [LARGE SCALE GENOMIC DNA]</scope>
    <source>
        <strain evidence="1 2">HJA6</strain>
    </source>
</reference>